<keyword evidence="2" id="KW-1185">Reference proteome</keyword>
<proteinExistence type="predicted"/>
<gene>
    <name evidence="1" type="ORF">EJ06DRAFT_527719</name>
</gene>
<organism evidence="1 2">
    <name type="scientific">Trichodelitschia bisporula</name>
    <dbReference type="NCBI Taxonomy" id="703511"/>
    <lineage>
        <taxon>Eukaryota</taxon>
        <taxon>Fungi</taxon>
        <taxon>Dikarya</taxon>
        <taxon>Ascomycota</taxon>
        <taxon>Pezizomycotina</taxon>
        <taxon>Dothideomycetes</taxon>
        <taxon>Dothideomycetes incertae sedis</taxon>
        <taxon>Phaeotrichales</taxon>
        <taxon>Phaeotrichaceae</taxon>
        <taxon>Trichodelitschia</taxon>
    </lineage>
</organism>
<sequence length="495" mass="53961">MSSVQISSALVKYQAAFPTIDDAEMLRILFKLFDRYDVITAAILAKHTLYSMEEVVPALQMIAKEIDGTDDLKKWRRTVKHPVDEFKLRSSIVPVSPSVIVVKHSGESAVMPLGLAVSLNKLVHVSNWVCRYLKVASALNPNQPNLILPASFIEHVDIPVLRNVLLWLNTLKVPVPATFYGKYQYPLKGDEDLITLLSIFHVLELLELKAPLHDPFRLRESIRKAVNIEGLNKVSLLLFYQGFIDMNSRMIRWAAHLFITATRRKFPDRDAEVWKEAFAFWEATCPGLALLVDEILCTTVHREKEGMDVESAPPRDPALVMTAAMLRTSVRTPIGVLPFAGSNSSTPEIAPQIPQSNWNASPAQVAASTTGSASIVLPTATSANPDISTTPTTTVASTIVTTAVAPTTVAAAVALPPLTADMPPLAFTTAVAPPAITTPPVHRHFQNSPQTALAATTPPAFSAPPTGPYQPVDLLDMDIGALEALLTRLEQLKPT</sequence>
<reference evidence="1" key="1">
    <citation type="journal article" date="2020" name="Stud. Mycol.">
        <title>101 Dothideomycetes genomes: a test case for predicting lifestyles and emergence of pathogens.</title>
        <authorList>
            <person name="Haridas S."/>
            <person name="Albert R."/>
            <person name="Binder M."/>
            <person name="Bloem J."/>
            <person name="Labutti K."/>
            <person name="Salamov A."/>
            <person name="Andreopoulos B."/>
            <person name="Baker S."/>
            <person name="Barry K."/>
            <person name="Bills G."/>
            <person name="Bluhm B."/>
            <person name="Cannon C."/>
            <person name="Castanera R."/>
            <person name="Culley D."/>
            <person name="Daum C."/>
            <person name="Ezra D."/>
            <person name="Gonzalez J."/>
            <person name="Henrissat B."/>
            <person name="Kuo A."/>
            <person name="Liang C."/>
            <person name="Lipzen A."/>
            <person name="Lutzoni F."/>
            <person name="Magnuson J."/>
            <person name="Mondo S."/>
            <person name="Nolan M."/>
            <person name="Ohm R."/>
            <person name="Pangilinan J."/>
            <person name="Park H.-J."/>
            <person name="Ramirez L."/>
            <person name="Alfaro M."/>
            <person name="Sun H."/>
            <person name="Tritt A."/>
            <person name="Yoshinaga Y."/>
            <person name="Zwiers L.-H."/>
            <person name="Turgeon B."/>
            <person name="Goodwin S."/>
            <person name="Spatafora J."/>
            <person name="Crous P."/>
            <person name="Grigoriev I."/>
        </authorList>
    </citation>
    <scope>NUCLEOTIDE SEQUENCE</scope>
    <source>
        <strain evidence="1">CBS 262.69</strain>
    </source>
</reference>
<protein>
    <submittedName>
        <fullName evidence="1">Uncharacterized protein</fullName>
    </submittedName>
</protein>
<accession>A0A6G1I3P3</accession>
<name>A0A6G1I3P3_9PEZI</name>
<dbReference type="EMBL" id="ML996690">
    <property type="protein sequence ID" value="KAF2402746.1"/>
    <property type="molecule type" value="Genomic_DNA"/>
</dbReference>
<dbReference type="Proteomes" id="UP000799640">
    <property type="component" value="Unassembled WGS sequence"/>
</dbReference>
<evidence type="ECO:0000313" key="1">
    <source>
        <dbReference type="EMBL" id="KAF2402746.1"/>
    </source>
</evidence>
<evidence type="ECO:0000313" key="2">
    <source>
        <dbReference type="Proteomes" id="UP000799640"/>
    </source>
</evidence>
<dbReference type="AlphaFoldDB" id="A0A6G1I3P3"/>